<dbReference type="InterPro" id="IPR011990">
    <property type="entry name" value="TPR-like_helical_dom_sf"/>
</dbReference>
<dbReference type="PANTHER" id="PTHR44216:SF3">
    <property type="entry name" value="PROTEIN O-MANNOSYL-TRANSFERASE TMTC2"/>
    <property type="match status" value="1"/>
</dbReference>
<dbReference type="Proteomes" id="UP001159387">
    <property type="component" value="Unassembled WGS sequence"/>
</dbReference>
<feature type="transmembrane region" description="Helical" evidence="2">
    <location>
        <begin position="21"/>
        <end position="42"/>
    </location>
</feature>
<dbReference type="PANTHER" id="PTHR44216">
    <property type="entry name" value="PROTEIN O-MANNOSYL-TRANSFERASE TMTC2"/>
    <property type="match status" value="1"/>
</dbReference>
<dbReference type="Pfam" id="PF13414">
    <property type="entry name" value="TPR_11"/>
    <property type="match status" value="3"/>
</dbReference>
<feature type="repeat" description="TPR" evidence="1">
    <location>
        <begin position="129"/>
        <end position="162"/>
    </location>
</feature>
<dbReference type="SUPFAM" id="SSF48452">
    <property type="entry name" value="TPR-like"/>
    <property type="match status" value="1"/>
</dbReference>
<feature type="repeat" description="TPR" evidence="1">
    <location>
        <begin position="265"/>
        <end position="298"/>
    </location>
</feature>
<dbReference type="PROSITE" id="PS50293">
    <property type="entry name" value="TPR_REGION"/>
    <property type="match status" value="4"/>
</dbReference>
<evidence type="ECO:0000256" key="2">
    <source>
        <dbReference type="SAM" id="Phobius"/>
    </source>
</evidence>
<reference evidence="3 4" key="1">
    <citation type="journal article" date="2023" name="J. Phycol.">
        <title>Chrysosporum ovalisporum is synonymous with the true-branching cyanobacterium Umezakia natans (Nostocales/Aphanizomenonaceae).</title>
        <authorList>
            <person name="McGregor G.B."/>
            <person name="Sendall B.C."/>
            <person name="Niiyama Y."/>
            <person name="Tuji A."/>
            <person name="Willis A."/>
        </authorList>
    </citation>
    <scope>NUCLEOTIDE SEQUENCE [LARGE SCALE GENOMIC DNA]</scope>
    <source>
        <strain evidence="3 4">ANA360D</strain>
    </source>
</reference>
<dbReference type="GO" id="GO:0035269">
    <property type="term" value="P:protein O-linked glycosylation via mannose"/>
    <property type="evidence" value="ECO:0007669"/>
    <property type="project" value="TreeGrafter"/>
</dbReference>
<keyword evidence="1" id="KW-0802">TPR repeat</keyword>
<dbReference type="EMBL" id="JANQDH010000106">
    <property type="protein sequence ID" value="MDH6061800.1"/>
    <property type="molecule type" value="Genomic_DNA"/>
</dbReference>
<feature type="repeat" description="TPR" evidence="1">
    <location>
        <begin position="61"/>
        <end position="94"/>
    </location>
</feature>
<dbReference type="AlphaFoldDB" id="A0AA43KD22"/>
<keyword evidence="2" id="KW-0472">Membrane</keyword>
<dbReference type="InterPro" id="IPR019734">
    <property type="entry name" value="TPR_rpt"/>
</dbReference>
<name>A0AA43KD22_9CYAN</name>
<sequence>MYKQHRIRQKFSWFHGAINKQQYLGVLSTAMACLLCAAPAIMQLSENKLLAEQAISQDLKTASLYQQGVTRYNRNDLQGAESAFRLALQRDPNLALARHYLGNILLMQNRLDVAVQEYGEAVRINPNLGETYYNLGLALHRQGQKEAAITAYRQALVIDPNKTATHYNLGLALYELGRIEEAIAAYQEAIKLDRSNAKAQFNLAITRQGQGKIEEAIAAYKQVIEIDPKNDTAYNNLGSLKVIQGDPEQAIAVYRQAIRQNPENASAYYNLGVLLYNLGELKKANQLLNRAYTAYQLQGELQEAEKIEKLKQQITDLIAEQELQALQTPTTEGELITPGQVVVETIPSRESDSGGK</sequence>
<evidence type="ECO:0000313" key="4">
    <source>
        <dbReference type="Proteomes" id="UP001159387"/>
    </source>
</evidence>
<protein>
    <submittedName>
        <fullName evidence="3">Tetratricopeptide repeat protein</fullName>
    </submittedName>
</protein>
<comment type="caution">
    <text evidence="3">The sequence shown here is derived from an EMBL/GenBank/DDBJ whole genome shotgun (WGS) entry which is preliminary data.</text>
</comment>
<evidence type="ECO:0000313" key="3">
    <source>
        <dbReference type="EMBL" id="MDH6061800.1"/>
    </source>
</evidence>
<proteinExistence type="predicted"/>
<dbReference type="GO" id="GO:0000030">
    <property type="term" value="F:mannosyltransferase activity"/>
    <property type="evidence" value="ECO:0007669"/>
    <property type="project" value="TreeGrafter"/>
</dbReference>
<organism evidence="3 4">
    <name type="scientific">Chrysosporum bergii ANA360D</name>
    <dbReference type="NCBI Taxonomy" id="617107"/>
    <lineage>
        <taxon>Bacteria</taxon>
        <taxon>Bacillati</taxon>
        <taxon>Cyanobacteriota</taxon>
        <taxon>Cyanophyceae</taxon>
        <taxon>Nostocales</taxon>
        <taxon>Nodulariaceae</taxon>
        <taxon>Chrysosporum</taxon>
    </lineage>
</organism>
<feature type="repeat" description="TPR" evidence="1">
    <location>
        <begin position="231"/>
        <end position="264"/>
    </location>
</feature>
<accession>A0AA43KD22</accession>
<dbReference type="PROSITE" id="PS51257">
    <property type="entry name" value="PROKAR_LIPOPROTEIN"/>
    <property type="match status" value="1"/>
</dbReference>
<gene>
    <name evidence="3" type="ORF">NWP17_15395</name>
</gene>
<dbReference type="InterPro" id="IPR052384">
    <property type="entry name" value="TMTC_O-mannosyltransferase"/>
</dbReference>
<dbReference type="SMART" id="SM00028">
    <property type="entry name" value="TPR"/>
    <property type="match status" value="7"/>
</dbReference>
<dbReference type="RefSeq" id="WP_280655748.1">
    <property type="nucleotide sequence ID" value="NZ_JANQDH010000106.1"/>
</dbReference>
<feature type="repeat" description="TPR" evidence="1">
    <location>
        <begin position="197"/>
        <end position="230"/>
    </location>
</feature>
<keyword evidence="2" id="KW-0812">Transmembrane</keyword>
<dbReference type="Gene3D" id="1.25.40.10">
    <property type="entry name" value="Tetratricopeptide repeat domain"/>
    <property type="match status" value="3"/>
</dbReference>
<feature type="repeat" description="TPR" evidence="1">
    <location>
        <begin position="95"/>
        <end position="128"/>
    </location>
</feature>
<keyword evidence="2" id="KW-1133">Transmembrane helix</keyword>
<evidence type="ECO:0000256" key="1">
    <source>
        <dbReference type="PROSITE-ProRule" id="PRU00339"/>
    </source>
</evidence>
<feature type="repeat" description="TPR" evidence="1">
    <location>
        <begin position="163"/>
        <end position="196"/>
    </location>
</feature>
<dbReference type="PROSITE" id="PS50005">
    <property type="entry name" value="TPR"/>
    <property type="match status" value="7"/>
</dbReference>
<keyword evidence="4" id="KW-1185">Reference proteome</keyword>